<dbReference type="Proteomes" id="UP001457282">
    <property type="component" value="Unassembled WGS sequence"/>
</dbReference>
<keyword evidence="1" id="KW-0472">Membrane</keyword>
<keyword evidence="1" id="KW-0812">Transmembrane</keyword>
<comment type="caution">
    <text evidence="2">The sequence shown here is derived from an EMBL/GenBank/DDBJ whole genome shotgun (WGS) entry which is preliminary data.</text>
</comment>
<keyword evidence="1" id="KW-1133">Transmembrane helix</keyword>
<gene>
    <name evidence="2" type="ORF">M0R45_038140</name>
</gene>
<feature type="transmembrane region" description="Helical" evidence="1">
    <location>
        <begin position="42"/>
        <end position="61"/>
    </location>
</feature>
<keyword evidence="3" id="KW-1185">Reference proteome</keyword>
<organism evidence="2 3">
    <name type="scientific">Rubus argutus</name>
    <name type="common">Southern blackberry</name>
    <dbReference type="NCBI Taxonomy" id="59490"/>
    <lineage>
        <taxon>Eukaryota</taxon>
        <taxon>Viridiplantae</taxon>
        <taxon>Streptophyta</taxon>
        <taxon>Embryophyta</taxon>
        <taxon>Tracheophyta</taxon>
        <taxon>Spermatophyta</taxon>
        <taxon>Magnoliopsida</taxon>
        <taxon>eudicotyledons</taxon>
        <taxon>Gunneridae</taxon>
        <taxon>Pentapetalae</taxon>
        <taxon>rosids</taxon>
        <taxon>fabids</taxon>
        <taxon>Rosales</taxon>
        <taxon>Rosaceae</taxon>
        <taxon>Rosoideae</taxon>
        <taxon>Rosoideae incertae sedis</taxon>
        <taxon>Rubus</taxon>
    </lineage>
</organism>
<proteinExistence type="predicted"/>
<evidence type="ECO:0000256" key="1">
    <source>
        <dbReference type="SAM" id="Phobius"/>
    </source>
</evidence>
<accession>A0AAW1W2K6</accession>
<evidence type="ECO:0000313" key="2">
    <source>
        <dbReference type="EMBL" id="KAK9914356.1"/>
    </source>
</evidence>
<dbReference type="EMBL" id="JBEDUW010000007">
    <property type="protein sequence ID" value="KAK9914356.1"/>
    <property type="molecule type" value="Genomic_DNA"/>
</dbReference>
<protein>
    <submittedName>
        <fullName evidence="2">Uncharacterized protein</fullName>
    </submittedName>
</protein>
<dbReference type="AlphaFoldDB" id="A0AAW1W2K6"/>
<name>A0AAW1W2K6_RUBAR</name>
<evidence type="ECO:0000313" key="3">
    <source>
        <dbReference type="Proteomes" id="UP001457282"/>
    </source>
</evidence>
<sequence>MVQFNSEDFFFLIMLRRCTFPSNLAYAVNVTFPELISLADTLFVLNDTVTLIFLVFFALALSSDIVPSSYTTAFVAESGLRAVELVVAEVLVLDSDQSVEIRFEGGVACSETGDGRRNLNGFSGS</sequence>
<reference evidence="2 3" key="1">
    <citation type="journal article" date="2023" name="G3 (Bethesda)">
        <title>A chromosome-length genome assembly and annotation of blackberry (Rubus argutus, cv. 'Hillquist').</title>
        <authorList>
            <person name="Bruna T."/>
            <person name="Aryal R."/>
            <person name="Dudchenko O."/>
            <person name="Sargent D.J."/>
            <person name="Mead D."/>
            <person name="Buti M."/>
            <person name="Cavallini A."/>
            <person name="Hytonen T."/>
            <person name="Andres J."/>
            <person name="Pham M."/>
            <person name="Weisz D."/>
            <person name="Mascagni F."/>
            <person name="Usai G."/>
            <person name="Natali L."/>
            <person name="Bassil N."/>
            <person name="Fernandez G.E."/>
            <person name="Lomsadze A."/>
            <person name="Armour M."/>
            <person name="Olukolu B."/>
            <person name="Poorten T."/>
            <person name="Britton C."/>
            <person name="Davik J."/>
            <person name="Ashrafi H."/>
            <person name="Aiden E.L."/>
            <person name="Borodovsky M."/>
            <person name="Worthington M."/>
        </authorList>
    </citation>
    <scope>NUCLEOTIDE SEQUENCE [LARGE SCALE GENOMIC DNA]</scope>
    <source>
        <strain evidence="2">PI 553951</strain>
    </source>
</reference>